<organism evidence="1 2">
    <name type="scientific">Aquamicrobium aerolatum DSM 21857</name>
    <dbReference type="NCBI Taxonomy" id="1121003"/>
    <lineage>
        <taxon>Bacteria</taxon>
        <taxon>Pseudomonadati</taxon>
        <taxon>Pseudomonadota</taxon>
        <taxon>Alphaproteobacteria</taxon>
        <taxon>Hyphomicrobiales</taxon>
        <taxon>Phyllobacteriaceae</taxon>
        <taxon>Aerobium</taxon>
    </lineage>
</organism>
<protein>
    <recommendedName>
        <fullName evidence="3">DUF1150 family protein</fullName>
    </recommendedName>
</protein>
<dbReference type="RefSeq" id="WP_091522689.1">
    <property type="nucleotide sequence ID" value="NZ_FORF01000013.1"/>
</dbReference>
<keyword evidence="2" id="KW-1185">Reference proteome</keyword>
<accession>A0A1I3PTU0</accession>
<evidence type="ECO:0000313" key="1">
    <source>
        <dbReference type="EMBL" id="SFJ24973.1"/>
    </source>
</evidence>
<dbReference type="InterPro" id="IPR009531">
    <property type="entry name" value="DUF1150"/>
</dbReference>
<proteinExistence type="predicted"/>
<dbReference type="AlphaFoldDB" id="A0A1I3PTU0"/>
<reference evidence="2" key="1">
    <citation type="submission" date="2016-10" db="EMBL/GenBank/DDBJ databases">
        <authorList>
            <person name="Varghese N."/>
            <person name="Submissions S."/>
        </authorList>
    </citation>
    <scope>NUCLEOTIDE SEQUENCE [LARGE SCALE GENOMIC DNA]</scope>
    <source>
        <strain evidence="2">DSM 21857</strain>
    </source>
</reference>
<dbReference type="OrthoDB" id="7865555at2"/>
<name>A0A1I3PTU0_9HYPH</name>
<gene>
    <name evidence="1" type="ORF">SAMN03080618_02445</name>
</gene>
<dbReference type="Proteomes" id="UP000242763">
    <property type="component" value="Unassembled WGS sequence"/>
</dbReference>
<dbReference type="STRING" id="1121003.SAMN03080618_02445"/>
<dbReference type="Pfam" id="PF06620">
    <property type="entry name" value="DUF1150"/>
    <property type="match status" value="1"/>
</dbReference>
<evidence type="ECO:0000313" key="2">
    <source>
        <dbReference type="Proteomes" id="UP000242763"/>
    </source>
</evidence>
<sequence>MTMTEKNLLTDNELAMIGEGSVAYFKEIDSAELRGKFPGMPDIEPGTRLWAVFAANGRPIMLTDARDAALAGVLQNDLTPVSLH</sequence>
<evidence type="ECO:0008006" key="3">
    <source>
        <dbReference type="Google" id="ProtNLM"/>
    </source>
</evidence>
<dbReference type="EMBL" id="FORF01000013">
    <property type="protein sequence ID" value="SFJ24973.1"/>
    <property type="molecule type" value="Genomic_DNA"/>
</dbReference>